<evidence type="ECO:0000259" key="15">
    <source>
        <dbReference type="PROSITE" id="PS50002"/>
    </source>
</evidence>
<dbReference type="SMART" id="SM00252">
    <property type="entry name" value="SH2"/>
    <property type="match status" value="1"/>
</dbReference>
<dbReference type="PROSITE" id="PS50002">
    <property type="entry name" value="SH3"/>
    <property type="match status" value="1"/>
</dbReference>
<evidence type="ECO:0000313" key="16">
    <source>
        <dbReference type="EMBL" id="KAJ1194231.1"/>
    </source>
</evidence>
<dbReference type="Gene3D" id="3.30.505.10">
    <property type="entry name" value="SH2 domain"/>
    <property type="match status" value="1"/>
</dbReference>
<dbReference type="PRINTS" id="PR00401">
    <property type="entry name" value="SH2DOMAIN"/>
</dbReference>
<evidence type="ECO:0000256" key="11">
    <source>
        <dbReference type="PROSITE-ProRule" id="PRU00191"/>
    </source>
</evidence>
<keyword evidence="6" id="KW-0967">Endosome</keyword>
<dbReference type="PROSITE" id="PS50001">
    <property type="entry name" value="SH2"/>
    <property type="match status" value="1"/>
</dbReference>
<dbReference type="Proteomes" id="UP001066276">
    <property type="component" value="Chromosome 2_2"/>
</dbReference>
<keyword evidence="5" id="KW-0597">Phosphoprotein</keyword>
<dbReference type="FunFam" id="3.30.505.10:FF:000039">
    <property type="entry name" value="src-like-adapter isoform X1"/>
    <property type="match status" value="1"/>
</dbReference>
<feature type="region of interest" description="Disordered" evidence="13">
    <location>
        <begin position="1"/>
        <end position="47"/>
    </location>
</feature>
<dbReference type="SMART" id="SM00326">
    <property type="entry name" value="SH3"/>
    <property type="match status" value="1"/>
</dbReference>
<dbReference type="InterPro" id="IPR001452">
    <property type="entry name" value="SH3_domain"/>
</dbReference>
<evidence type="ECO:0000256" key="6">
    <source>
        <dbReference type="ARBA" id="ARBA00022753"/>
    </source>
</evidence>
<dbReference type="InterPro" id="IPR035596">
    <property type="entry name" value="SLAP_SH3"/>
</dbReference>
<evidence type="ECO:0000256" key="5">
    <source>
        <dbReference type="ARBA" id="ARBA00022553"/>
    </source>
</evidence>
<evidence type="ECO:0000256" key="1">
    <source>
        <dbReference type="ARBA" id="ARBA00004177"/>
    </source>
</evidence>
<dbReference type="EMBL" id="JANPWB010000004">
    <property type="protein sequence ID" value="KAJ1194231.1"/>
    <property type="molecule type" value="Genomic_DNA"/>
</dbReference>
<name>A0AAV7V103_PLEWA</name>
<evidence type="ECO:0000256" key="2">
    <source>
        <dbReference type="ARBA" id="ARBA00004496"/>
    </source>
</evidence>
<dbReference type="PANTHER" id="PTHR46037">
    <property type="entry name" value="PROTEIN ENHANCER OF SEVENLESS 2B"/>
    <property type="match status" value="1"/>
</dbReference>
<keyword evidence="7 11" id="KW-0727">SH2 domain</keyword>
<keyword evidence="17" id="KW-1185">Reference proteome</keyword>
<comment type="subcellular location">
    <subcellularLocation>
        <location evidence="2">Cytoplasm</location>
    </subcellularLocation>
    <subcellularLocation>
        <location evidence="1">Endosome</location>
    </subcellularLocation>
</comment>
<proteinExistence type="predicted"/>
<dbReference type="InterPro" id="IPR036028">
    <property type="entry name" value="SH3-like_dom_sf"/>
</dbReference>
<dbReference type="FunFam" id="2.30.30.40:FF:000134">
    <property type="entry name" value="src-like-adapter isoform X1"/>
    <property type="match status" value="1"/>
</dbReference>
<keyword evidence="3 12" id="KW-0728">SH3 domain</keyword>
<evidence type="ECO:0000256" key="13">
    <source>
        <dbReference type="SAM" id="MobiDB-lite"/>
    </source>
</evidence>
<evidence type="ECO:0000256" key="8">
    <source>
        <dbReference type="ARBA" id="ARBA00055942"/>
    </source>
</evidence>
<dbReference type="CDD" id="cd12010">
    <property type="entry name" value="SH3_SLAP"/>
    <property type="match status" value="1"/>
</dbReference>
<dbReference type="InterPro" id="IPR036860">
    <property type="entry name" value="SH2_dom_sf"/>
</dbReference>
<dbReference type="InterPro" id="IPR043539">
    <property type="entry name" value="Grb2-like"/>
</dbReference>
<evidence type="ECO:0000256" key="7">
    <source>
        <dbReference type="ARBA" id="ARBA00022999"/>
    </source>
</evidence>
<reference evidence="16" key="1">
    <citation type="journal article" date="2022" name="bioRxiv">
        <title>Sequencing and chromosome-scale assembly of the giantPleurodeles waltlgenome.</title>
        <authorList>
            <person name="Brown T."/>
            <person name="Elewa A."/>
            <person name="Iarovenko S."/>
            <person name="Subramanian E."/>
            <person name="Araus A.J."/>
            <person name="Petzold A."/>
            <person name="Susuki M."/>
            <person name="Suzuki K.-i.T."/>
            <person name="Hayashi T."/>
            <person name="Toyoda A."/>
            <person name="Oliveira C."/>
            <person name="Osipova E."/>
            <person name="Leigh N.D."/>
            <person name="Simon A."/>
            <person name="Yun M.H."/>
        </authorList>
    </citation>
    <scope>NUCLEOTIDE SEQUENCE</scope>
    <source>
        <strain evidence="16">20211129_DDA</strain>
        <tissue evidence="16">Liver</tissue>
    </source>
</reference>
<accession>A0AAV7V103</accession>
<keyword evidence="4" id="KW-0963">Cytoplasm</keyword>
<evidence type="ECO:0000256" key="9">
    <source>
        <dbReference type="ARBA" id="ARBA00074979"/>
    </source>
</evidence>
<evidence type="ECO:0000313" key="17">
    <source>
        <dbReference type="Proteomes" id="UP001066276"/>
    </source>
</evidence>
<feature type="domain" description="SH3" evidence="15">
    <location>
        <begin position="51"/>
        <end position="111"/>
    </location>
</feature>
<evidence type="ECO:0000256" key="4">
    <source>
        <dbReference type="ARBA" id="ARBA00022490"/>
    </source>
</evidence>
<dbReference type="SUPFAM" id="SSF50044">
    <property type="entry name" value="SH3-domain"/>
    <property type="match status" value="1"/>
</dbReference>
<feature type="domain" description="SH2" evidence="14">
    <location>
        <begin position="113"/>
        <end position="204"/>
    </location>
</feature>
<dbReference type="AlphaFoldDB" id="A0AAV7V103"/>
<evidence type="ECO:0000256" key="10">
    <source>
        <dbReference type="ARBA" id="ARBA00079566"/>
    </source>
</evidence>
<dbReference type="SUPFAM" id="SSF55550">
    <property type="entry name" value="SH2 domain"/>
    <property type="match status" value="1"/>
</dbReference>
<organism evidence="16 17">
    <name type="scientific">Pleurodeles waltl</name>
    <name type="common">Iberian ribbed newt</name>
    <dbReference type="NCBI Taxonomy" id="8319"/>
    <lineage>
        <taxon>Eukaryota</taxon>
        <taxon>Metazoa</taxon>
        <taxon>Chordata</taxon>
        <taxon>Craniata</taxon>
        <taxon>Vertebrata</taxon>
        <taxon>Euteleostomi</taxon>
        <taxon>Amphibia</taxon>
        <taxon>Batrachia</taxon>
        <taxon>Caudata</taxon>
        <taxon>Salamandroidea</taxon>
        <taxon>Salamandridae</taxon>
        <taxon>Pleurodelinae</taxon>
        <taxon>Pleurodeles</taxon>
    </lineage>
</organism>
<dbReference type="InterPro" id="IPR000980">
    <property type="entry name" value="SH2"/>
</dbReference>
<evidence type="ECO:0000259" key="14">
    <source>
        <dbReference type="PROSITE" id="PS50001"/>
    </source>
</evidence>
<dbReference type="Gene3D" id="2.30.30.40">
    <property type="entry name" value="SH3 Domains"/>
    <property type="match status" value="1"/>
</dbReference>
<dbReference type="Pfam" id="PF00017">
    <property type="entry name" value="SH2"/>
    <property type="match status" value="1"/>
</dbReference>
<dbReference type="GO" id="GO:0005768">
    <property type="term" value="C:endosome"/>
    <property type="evidence" value="ECO:0007669"/>
    <property type="project" value="UniProtKB-SubCell"/>
</dbReference>
<comment type="function">
    <text evidence="8">Adapter protein, which negatively regulates T-cell receptor (TCR) signaling. Inhibits T-cell antigen-receptor induced activation of nuclear factor of activated T-cells. Involved in the negative regulation of positive selection and mitosis of T-cells. May act by linking signaling proteins such as ZAP70 with CBL, leading to a CBL dependent degradation of signaling proteins.</text>
</comment>
<feature type="region of interest" description="Disordered" evidence="13">
    <location>
        <begin position="272"/>
        <end position="311"/>
    </location>
</feature>
<sequence length="311" mass="36330">MPRPSKDLTLDQEGDASRLRSVQFSKEEDMGNVIKTTTAPRETSEPYQEEQENEFLAVLCDYPSPDVSQPVFSFGEKLRVISNEGGWWRVISLNTGRENYIPAQYVAKVYHGWLFDGVGRQKAEELLQLPDTKMGCYMIRQSESKKGLYSLSVRHRQVKHYRIFRLPNNWYYISPRLTFQCLEHLVNHYSEIADGLCCVLTTPCLTQCTINREAQPRVEPVVMRRNQFNWRNTKQPQQNQEEERLSDEQDDPLLSYGLRQSIASYMLLVGENKSSNSKSKKKSRQSQLLSEEHNRRSIRSQYYEEEDLQSP</sequence>
<evidence type="ECO:0000256" key="12">
    <source>
        <dbReference type="PROSITE-ProRule" id="PRU00192"/>
    </source>
</evidence>
<comment type="caution">
    <text evidence="16">The sequence shown here is derived from an EMBL/GenBank/DDBJ whole genome shotgun (WGS) entry which is preliminary data.</text>
</comment>
<gene>
    <name evidence="16" type="ORF">NDU88_003520</name>
</gene>
<evidence type="ECO:0000256" key="3">
    <source>
        <dbReference type="ARBA" id="ARBA00022443"/>
    </source>
</evidence>
<protein>
    <recommendedName>
        <fullName evidence="9">Src-like-adapter</fullName>
    </recommendedName>
    <alternativeName>
        <fullName evidence="10">Src-like-adapter protein 1</fullName>
    </alternativeName>
</protein>